<evidence type="ECO:0000256" key="1">
    <source>
        <dbReference type="ARBA" id="ARBA00001255"/>
    </source>
</evidence>
<sequence length="706" mass="77006">MTSRFHALHSATTTVLLTHDDDVPRVLHWGRRLGDGAVEPAAIEALLDASIPNGGLDTVTPLSLLPEHVRGWAAYGGISGHRPDGTAWAPLLRRTSSAADPASLTWTGADAIAGISVTLVVALDEHGVLSVASSLTNDGVDRYTLDSLAPTIPLPARASEAMTLTGRWAHEMHSARHALGPYALVRESRRGRTSHESWPTIGIGTPAFSEQRGEVWLAHLAWSGNHRLVVETLPDGRRVLSASDLLLPGEGMLEPGETYEAPTVLGTWSGSGLTTASQQFHDHVRARPSHPKAPRPVLLNTWEAVYFNHDVAALQRLADDAAAVGVERFVLDDGWFGERDDDTSSLGHWYVDTRKYPRGLGELADHVVGLGLEFGLWVEPEMVNPNSDLYRAHPDWVLHVDGYEPLLGRNQLVLDLGRTEAFDYLLERLDALLAEHPITYLKWDHNRELVAAAHRGGVAGVRRQTLALYALLDELKRRHPGLEIESCSAGGGRIDLGIAARTDRFWTSDCNDALERQTIQRGFSYLLPPELMGAHVGGAWSHTTARTQTLPFRAATALFGHLGFEWNLSAASDEDRAGVAQVIEVHKRFRSLLHTGRVVRVDHADPSALVHGVVARDGSEALFAYAQLTASALTVPVPARLVGLDPARRYRVERVLLPGANWDMQRHHPSWYDAPIEVAGDVLAEVGLPMGVHVPEQATLIHATAL</sequence>
<dbReference type="SUPFAM" id="SSF51445">
    <property type="entry name" value="(Trans)glycosidases"/>
    <property type="match status" value="1"/>
</dbReference>
<dbReference type="Pfam" id="PF16875">
    <property type="entry name" value="Glyco_hydro_36N"/>
    <property type="match status" value="1"/>
</dbReference>
<comment type="catalytic activity">
    <reaction evidence="1">
        <text>Hydrolysis of terminal, non-reducing alpha-D-galactose residues in alpha-D-galactosides, including galactose oligosaccharides, galactomannans and galactolipids.</text>
        <dbReference type="EC" id="3.2.1.22"/>
    </reaction>
</comment>
<dbReference type="Gene3D" id="2.60.40.1180">
    <property type="entry name" value="Golgi alpha-mannosidase II"/>
    <property type="match status" value="1"/>
</dbReference>
<evidence type="ECO:0000313" key="7">
    <source>
        <dbReference type="EMBL" id="MFC6239515.1"/>
    </source>
</evidence>
<keyword evidence="8" id="KW-1185">Reference proteome</keyword>
<feature type="domain" description="Glycosyl hydrolase family 36 N-terminal" evidence="6">
    <location>
        <begin position="24"/>
        <end position="249"/>
    </location>
</feature>
<dbReference type="InterPro" id="IPR017853">
    <property type="entry name" value="GH"/>
</dbReference>
<dbReference type="Gene3D" id="2.70.98.60">
    <property type="entry name" value="alpha-galactosidase from lactobacil brevis"/>
    <property type="match status" value="1"/>
</dbReference>
<gene>
    <name evidence="7" type="ORF">ACFQGU_16700</name>
</gene>
<dbReference type="RefSeq" id="WP_386768835.1">
    <property type="nucleotide sequence ID" value="NZ_JBHSTI010000038.1"/>
</dbReference>
<keyword evidence="3 7" id="KW-0378">Hydrolase</keyword>
<dbReference type="PANTHER" id="PTHR43053:SF3">
    <property type="entry name" value="ALPHA-GALACTOSIDASE C-RELATED"/>
    <property type="match status" value="1"/>
</dbReference>
<feature type="domain" description="Glycosyl hydrolase family 36 C-terminal" evidence="5">
    <location>
        <begin position="613"/>
        <end position="693"/>
    </location>
</feature>
<keyword evidence="4 7" id="KW-0326">Glycosidase</keyword>
<dbReference type="PRINTS" id="PR00743">
    <property type="entry name" value="GLHYDRLASE36"/>
</dbReference>
<dbReference type="InterPro" id="IPR031704">
    <property type="entry name" value="Glyco_hydro_36_N"/>
</dbReference>
<comment type="caution">
    <text evidence="7">The sequence shown here is derived from an EMBL/GenBank/DDBJ whole genome shotgun (WGS) entry which is preliminary data.</text>
</comment>
<proteinExistence type="predicted"/>
<dbReference type="PANTHER" id="PTHR43053">
    <property type="entry name" value="GLYCOSIDASE FAMILY 31"/>
    <property type="match status" value="1"/>
</dbReference>
<evidence type="ECO:0000259" key="6">
    <source>
        <dbReference type="Pfam" id="PF16875"/>
    </source>
</evidence>
<dbReference type="InterPro" id="IPR038417">
    <property type="entry name" value="Alpga-gal_N_sf"/>
</dbReference>
<reference evidence="8" key="1">
    <citation type="journal article" date="2019" name="Int. J. Syst. Evol. Microbiol.">
        <title>The Global Catalogue of Microorganisms (GCM) 10K type strain sequencing project: providing services to taxonomists for standard genome sequencing and annotation.</title>
        <authorList>
            <consortium name="The Broad Institute Genomics Platform"/>
            <consortium name="The Broad Institute Genome Sequencing Center for Infectious Disease"/>
            <person name="Wu L."/>
            <person name="Ma J."/>
        </authorList>
    </citation>
    <scope>NUCLEOTIDE SEQUENCE [LARGE SCALE GENOMIC DNA]</scope>
    <source>
        <strain evidence="8">CGMCC 4.7317</strain>
    </source>
</reference>
<protein>
    <recommendedName>
        <fullName evidence="2">alpha-galactosidase</fullName>
        <ecNumber evidence="2">3.2.1.22</ecNumber>
    </recommendedName>
</protein>
<dbReference type="CDD" id="cd14791">
    <property type="entry name" value="GH36"/>
    <property type="match status" value="1"/>
</dbReference>
<evidence type="ECO:0000256" key="4">
    <source>
        <dbReference type="ARBA" id="ARBA00023295"/>
    </source>
</evidence>
<dbReference type="PROSITE" id="PS00512">
    <property type="entry name" value="ALPHA_GALACTOSIDASE"/>
    <property type="match status" value="1"/>
</dbReference>
<dbReference type="InterPro" id="IPR000111">
    <property type="entry name" value="Glyco_hydro_27/36_CS"/>
</dbReference>
<dbReference type="Pfam" id="PF16874">
    <property type="entry name" value="Glyco_hydro_36C"/>
    <property type="match status" value="1"/>
</dbReference>
<dbReference type="EC" id="3.2.1.22" evidence="2"/>
<dbReference type="InterPro" id="IPR050985">
    <property type="entry name" value="Alpha-glycosidase_related"/>
</dbReference>
<dbReference type="InterPro" id="IPR013780">
    <property type="entry name" value="Glyco_hydro_b"/>
</dbReference>
<evidence type="ECO:0000313" key="8">
    <source>
        <dbReference type="Proteomes" id="UP001596138"/>
    </source>
</evidence>
<accession>A0ABW1T635</accession>
<dbReference type="Gene3D" id="3.20.20.70">
    <property type="entry name" value="Aldolase class I"/>
    <property type="match status" value="1"/>
</dbReference>
<dbReference type="InterPro" id="IPR031705">
    <property type="entry name" value="Glyco_hydro_36_C"/>
</dbReference>
<name>A0ABW1T635_9ACTN</name>
<evidence type="ECO:0000259" key="5">
    <source>
        <dbReference type="Pfam" id="PF16874"/>
    </source>
</evidence>
<organism evidence="7 8">
    <name type="scientific">Longivirga aurantiaca</name>
    <dbReference type="NCBI Taxonomy" id="1837743"/>
    <lineage>
        <taxon>Bacteria</taxon>
        <taxon>Bacillati</taxon>
        <taxon>Actinomycetota</taxon>
        <taxon>Actinomycetes</taxon>
        <taxon>Sporichthyales</taxon>
        <taxon>Sporichthyaceae</taxon>
        <taxon>Longivirga</taxon>
    </lineage>
</organism>
<dbReference type="InterPro" id="IPR013785">
    <property type="entry name" value="Aldolase_TIM"/>
</dbReference>
<dbReference type="EMBL" id="JBHSTI010000038">
    <property type="protein sequence ID" value="MFC6239515.1"/>
    <property type="molecule type" value="Genomic_DNA"/>
</dbReference>
<dbReference type="GO" id="GO:0004557">
    <property type="term" value="F:alpha-galactosidase activity"/>
    <property type="evidence" value="ECO:0007669"/>
    <property type="project" value="UniProtKB-EC"/>
</dbReference>
<evidence type="ECO:0000256" key="2">
    <source>
        <dbReference type="ARBA" id="ARBA00012755"/>
    </source>
</evidence>
<evidence type="ECO:0000256" key="3">
    <source>
        <dbReference type="ARBA" id="ARBA00022801"/>
    </source>
</evidence>
<dbReference type="Pfam" id="PF02065">
    <property type="entry name" value="Melibiase"/>
    <property type="match status" value="1"/>
</dbReference>
<dbReference type="Proteomes" id="UP001596138">
    <property type="component" value="Unassembled WGS sequence"/>
</dbReference>
<dbReference type="InterPro" id="IPR002252">
    <property type="entry name" value="Glyco_hydro_36"/>
</dbReference>